<evidence type="ECO:0008006" key="4">
    <source>
        <dbReference type="Google" id="ProtNLM"/>
    </source>
</evidence>
<evidence type="ECO:0000313" key="3">
    <source>
        <dbReference type="Proteomes" id="UP001154252"/>
    </source>
</evidence>
<organism evidence="2 3">
    <name type="scientific">Penicillium egyptiacum</name>
    <dbReference type="NCBI Taxonomy" id="1303716"/>
    <lineage>
        <taxon>Eukaryota</taxon>
        <taxon>Fungi</taxon>
        <taxon>Dikarya</taxon>
        <taxon>Ascomycota</taxon>
        <taxon>Pezizomycotina</taxon>
        <taxon>Eurotiomycetes</taxon>
        <taxon>Eurotiomycetidae</taxon>
        <taxon>Eurotiales</taxon>
        <taxon>Aspergillaceae</taxon>
        <taxon>Penicillium</taxon>
    </lineage>
</organism>
<feature type="region of interest" description="Disordered" evidence="1">
    <location>
        <begin position="301"/>
        <end position="343"/>
    </location>
</feature>
<evidence type="ECO:0000256" key="1">
    <source>
        <dbReference type="SAM" id="MobiDB-lite"/>
    </source>
</evidence>
<evidence type="ECO:0000313" key="2">
    <source>
        <dbReference type="EMBL" id="CAG8908691.1"/>
    </source>
</evidence>
<name>A0A9W4KH74_9EURO</name>
<dbReference type="EMBL" id="CAJVRC010000895">
    <property type="protein sequence ID" value="CAG8908691.1"/>
    <property type="molecule type" value="Genomic_DNA"/>
</dbReference>
<sequence length="791" mass="86887">MARLNDDSQQDVDCTEILSPQPFALPGKGFLVSSLEPSDEPYPADNAQMSSTQEYEYNSSSSTRHSTSDVFGREMDDELEQMKSRASSRSSLSSVPASVLIHPVDRMKRMANMDVHEKIAGYRIEESEASFGDFNDIPANVRTIRQREAAFRKPSSVRAMQMHTEDEADDDEYLTPPRRRQGLRSRSPGPSPLKRSPYYSPNAPKQPKSRKEAPLVLLHCTLLPPSIPVPGASDPRNQDILEDELPAEYWKRWRRLQDRVGSGVLRDRGVLISHPEDLYDILEERLLESLELQRPRLQNGHFVGQEDHSSGSGSEGDFSDIGESETDGEQGDECPDCGSHVRHGDSNRKWEIRVFAANGLMRAGAWAAAWRDMEKVDVEVGLWLPSDVRRGLERRLAEEQMAVVQQAQSQIPHMQMQMSPLVDGGHQVPPEILQSPRQSHARMISDVGSSRSDEMTFRQAFPEARARLDHAPELGREKKEHEVALSTLFVNYIRVLAADRRHIALLLLSILVAFLATGSRQQQIPVYSHLGSFPQGLSHDIQPSSAMPSLSVSPSMFPSVSLASSASVSEAIVMSSVSPVRNPEFVAASESEVISMSEIVKPTSLTVDSLDSHSQATDCVGPTETTEAPQLLETTQLQLEDGADASLDNTLDSPIVCSETSPSSIDSIESAVLSAVPIETTQTEPEGNAHNLLDNTVDSSAVPAEPSPSSTDSDESPILSGTYADNEQSRLESEAESFLDDSVEPLTMTAGSSSSTDSIESPVLLDVATETAQPDTQGEKEEKYEEDEQTD</sequence>
<dbReference type="AlphaFoldDB" id="A0A9W4KH74"/>
<dbReference type="OrthoDB" id="5369448at2759"/>
<feature type="region of interest" description="Disordered" evidence="1">
    <location>
        <begin position="28"/>
        <end position="76"/>
    </location>
</feature>
<dbReference type="Proteomes" id="UP001154252">
    <property type="component" value="Unassembled WGS sequence"/>
</dbReference>
<feature type="compositionally biased region" description="Low complexity" evidence="1">
    <location>
        <begin position="699"/>
        <end position="711"/>
    </location>
</feature>
<feature type="compositionally biased region" description="Polar residues" evidence="1">
    <location>
        <begin position="47"/>
        <end position="58"/>
    </location>
</feature>
<feature type="region of interest" description="Disordered" evidence="1">
    <location>
        <begin position="681"/>
        <end position="791"/>
    </location>
</feature>
<feature type="region of interest" description="Disordered" evidence="1">
    <location>
        <begin position="150"/>
        <end position="211"/>
    </location>
</feature>
<comment type="caution">
    <text evidence="2">The sequence shown here is derived from an EMBL/GenBank/DDBJ whole genome shotgun (WGS) entry which is preliminary data.</text>
</comment>
<feature type="compositionally biased region" description="Polar residues" evidence="1">
    <location>
        <begin position="749"/>
        <end position="759"/>
    </location>
</feature>
<accession>A0A9W4KH74</accession>
<feature type="compositionally biased region" description="Acidic residues" evidence="1">
    <location>
        <begin position="734"/>
        <end position="743"/>
    </location>
</feature>
<reference evidence="2" key="1">
    <citation type="submission" date="2021-07" db="EMBL/GenBank/DDBJ databases">
        <authorList>
            <person name="Branca A.L. A."/>
        </authorList>
    </citation>
    <scope>NUCLEOTIDE SEQUENCE</scope>
</reference>
<protein>
    <recommendedName>
        <fullName evidence="4">Pathway-specific nitrogen regulator</fullName>
    </recommendedName>
</protein>
<keyword evidence="3" id="KW-1185">Reference proteome</keyword>
<gene>
    <name evidence="2" type="ORF">PEGY_LOCUS9469</name>
</gene>
<proteinExistence type="predicted"/>
<feature type="compositionally biased region" description="Acidic residues" evidence="1">
    <location>
        <begin position="317"/>
        <end position="335"/>
    </location>
</feature>